<reference evidence="1" key="1">
    <citation type="submission" date="2022-01" db="EMBL/GenBank/DDBJ databases">
        <authorList>
            <person name="King R."/>
        </authorList>
    </citation>
    <scope>NUCLEOTIDE SEQUENCE</scope>
</reference>
<dbReference type="EMBL" id="OV725077">
    <property type="protein sequence ID" value="CAH1391991.1"/>
    <property type="molecule type" value="Genomic_DNA"/>
</dbReference>
<sequence>MRRSYRSILFANSPKAVYNLSRIFTQQNPSQHNRSLPYKNPTDQLTDEGTDWVVIWVKQITN</sequence>
<gene>
    <name evidence="1" type="ORF">NEZAVI_LOCUS2902</name>
</gene>
<accession>A0A9P0E5D3</accession>
<organism evidence="1 2">
    <name type="scientific">Nezara viridula</name>
    <name type="common">Southern green stink bug</name>
    <name type="synonym">Cimex viridulus</name>
    <dbReference type="NCBI Taxonomy" id="85310"/>
    <lineage>
        <taxon>Eukaryota</taxon>
        <taxon>Metazoa</taxon>
        <taxon>Ecdysozoa</taxon>
        <taxon>Arthropoda</taxon>
        <taxon>Hexapoda</taxon>
        <taxon>Insecta</taxon>
        <taxon>Pterygota</taxon>
        <taxon>Neoptera</taxon>
        <taxon>Paraneoptera</taxon>
        <taxon>Hemiptera</taxon>
        <taxon>Heteroptera</taxon>
        <taxon>Panheteroptera</taxon>
        <taxon>Pentatomomorpha</taxon>
        <taxon>Pentatomoidea</taxon>
        <taxon>Pentatomidae</taxon>
        <taxon>Pentatominae</taxon>
        <taxon>Nezara</taxon>
    </lineage>
</organism>
<protein>
    <submittedName>
        <fullName evidence="1">Uncharacterized protein</fullName>
    </submittedName>
</protein>
<keyword evidence="2" id="KW-1185">Reference proteome</keyword>
<proteinExistence type="predicted"/>
<evidence type="ECO:0000313" key="1">
    <source>
        <dbReference type="EMBL" id="CAH1391991.1"/>
    </source>
</evidence>
<evidence type="ECO:0000313" key="2">
    <source>
        <dbReference type="Proteomes" id="UP001152798"/>
    </source>
</evidence>
<dbReference type="Proteomes" id="UP001152798">
    <property type="component" value="Chromosome 1"/>
</dbReference>
<dbReference type="AlphaFoldDB" id="A0A9P0E5D3"/>
<name>A0A9P0E5D3_NEZVI</name>